<dbReference type="InterPro" id="IPR044068">
    <property type="entry name" value="CB"/>
</dbReference>
<name>A0A9W6FUU9_9BACT</name>
<protein>
    <submittedName>
        <fullName evidence="13">Tyrosine recombinase XerC</fullName>
    </submittedName>
</protein>
<dbReference type="InterPro" id="IPR013762">
    <property type="entry name" value="Integrase-like_cat_sf"/>
</dbReference>
<evidence type="ECO:0000256" key="2">
    <source>
        <dbReference type="ARBA" id="ARBA00022490"/>
    </source>
</evidence>
<evidence type="ECO:0000256" key="8">
    <source>
        <dbReference type="ARBA" id="ARBA00023306"/>
    </source>
</evidence>
<feature type="region of interest" description="Disordered" evidence="10">
    <location>
        <begin position="1"/>
        <end position="20"/>
    </location>
</feature>
<dbReference type="Gene3D" id="1.10.150.130">
    <property type="match status" value="1"/>
</dbReference>
<dbReference type="InterPro" id="IPR010998">
    <property type="entry name" value="Integrase_recombinase_N"/>
</dbReference>
<dbReference type="SUPFAM" id="SSF56349">
    <property type="entry name" value="DNA breaking-rejoining enzymes"/>
    <property type="match status" value="1"/>
</dbReference>
<evidence type="ECO:0000256" key="5">
    <source>
        <dbReference type="ARBA" id="ARBA00022908"/>
    </source>
</evidence>
<dbReference type="InterPro" id="IPR050090">
    <property type="entry name" value="Tyrosine_recombinase_XerCD"/>
</dbReference>
<dbReference type="Proteomes" id="UP001144372">
    <property type="component" value="Unassembled WGS sequence"/>
</dbReference>
<dbReference type="GO" id="GO:0003677">
    <property type="term" value="F:DNA binding"/>
    <property type="evidence" value="ECO:0007669"/>
    <property type="project" value="UniProtKB-UniRule"/>
</dbReference>
<organism evidence="13 14">
    <name type="scientific">Desulforhabdus amnigena</name>
    <dbReference type="NCBI Taxonomy" id="40218"/>
    <lineage>
        <taxon>Bacteria</taxon>
        <taxon>Pseudomonadati</taxon>
        <taxon>Thermodesulfobacteriota</taxon>
        <taxon>Syntrophobacteria</taxon>
        <taxon>Syntrophobacterales</taxon>
        <taxon>Syntrophobacteraceae</taxon>
        <taxon>Desulforhabdus</taxon>
    </lineage>
</organism>
<reference evidence="13" key="1">
    <citation type="submission" date="2022-12" db="EMBL/GenBank/DDBJ databases">
        <title>Reference genome sequencing for broad-spectrum identification of bacterial and archaeal isolates by mass spectrometry.</title>
        <authorList>
            <person name="Sekiguchi Y."/>
            <person name="Tourlousse D.M."/>
        </authorList>
    </citation>
    <scope>NUCLEOTIDE SEQUENCE</scope>
    <source>
        <strain evidence="13">ASRB1</strain>
    </source>
</reference>
<dbReference type="EMBL" id="BSDR01000001">
    <property type="protein sequence ID" value="GLI35321.1"/>
    <property type="molecule type" value="Genomic_DNA"/>
</dbReference>
<dbReference type="GO" id="GO:0015074">
    <property type="term" value="P:DNA integration"/>
    <property type="evidence" value="ECO:0007669"/>
    <property type="project" value="UniProtKB-KW"/>
</dbReference>
<evidence type="ECO:0000256" key="1">
    <source>
        <dbReference type="ARBA" id="ARBA00004496"/>
    </source>
</evidence>
<dbReference type="PROSITE" id="PS51900">
    <property type="entry name" value="CB"/>
    <property type="match status" value="1"/>
</dbReference>
<dbReference type="PROSITE" id="PS51898">
    <property type="entry name" value="TYR_RECOMBINASE"/>
    <property type="match status" value="1"/>
</dbReference>
<dbReference type="InterPro" id="IPR002104">
    <property type="entry name" value="Integrase_catalytic"/>
</dbReference>
<evidence type="ECO:0000313" key="13">
    <source>
        <dbReference type="EMBL" id="GLI35321.1"/>
    </source>
</evidence>
<keyword evidence="6 9" id="KW-0238">DNA-binding</keyword>
<evidence type="ECO:0000256" key="10">
    <source>
        <dbReference type="SAM" id="MobiDB-lite"/>
    </source>
</evidence>
<evidence type="ECO:0000313" key="14">
    <source>
        <dbReference type="Proteomes" id="UP001144372"/>
    </source>
</evidence>
<evidence type="ECO:0000256" key="9">
    <source>
        <dbReference type="PROSITE-ProRule" id="PRU01248"/>
    </source>
</evidence>
<evidence type="ECO:0000256" key="4">
    <source>
        <dbReference type="ARBA" id="ARBA00022829"/>
    </source>
</evidence>
<sequence length="319" mass="35803">MTNTTPSRLRLLSSPEPSSARPGFIDALEAFGRRLAAEGRSENTISAYLRDLSYLSDAILRRHPGIVPEEVTSPMIDEALTSPEVTISAGGGVRSPASMHRLKAAVRSFFTWAERNGIVRENPAGSLTLRRLPRTPPKFLAEAEKRRLFKELRGRASSLAIRDRVIIEVFLGTGIRLQELVDLDIEDVDLDAKHLRVLAKGSVPQVKFLKSTLRSLLRSYLVERRRRGDGECRALFLSNRGERLCERQVARRLEYWLKAAGIDKKLGPHALRHTFATHLYSRTGDILVVQRALGHRDLSTTQVYTHLVDGALEDALERL</sequence>
<evidence type="ECO:0000256" key="3">
    <source>
        <dbReference type="ARBA" id="ARBA00022618"/>
    </source>
</evidence>
<comment type="caution">
    <text evidence="13">The sequence shown here is derived from an EMBL/GenBank/DDBJ whole genome shotgun (WGS) entry which is preliminary data.</text>
</comment>
<dbReference type="GO" id="GO:0007059">
    <property type="term" value="P:chromosome segregation"/>
    <property type="evidence" value="ECO:0007669"/>
    <property type="project" value="UniProtKB-KW"/>
</dbReference>
<dbReference type="InterPro" id="IPR011010">
    <property type="entry name" value="DNA_brk_join_enz"/>
</dbReference>
<keyword evidence="5" id="KW-0229">DNA integration</keyword>
<dbReference type="Pfam" id="PF00589">
    <property type="entry name" value="Phage_integrase"/>
    <property type="match status" value="1"/>
</dbReference>
<keyword evidence="4" id="KW-0159">Chromosome partition</keyword>
<keyword evidence="3" id="KW-0132">Cell division</keyword>
<dbReference type="AlphaFoldDB" id="A0A9W6FUU9"/>
<evidence type="ECO:0000256" key="7">
    <source>
        <dbReference type="ARBA" id="ARBA00023172"/>
    </source>
</evidence>
<evidence type="ECO:0000259" key="11">
    <source>
        <dbReference type="PROSITE" id="PS51898"/>
    </source>
</evidence>
<dbReference type="GO" id="GO:0051301">
    <property type="term" value="P:cell division"/>
    <property type="evidence" value="ECO:0007669"/>
    <property type="project" value="UniProtKB-KW"/>
</dbReference>
<dbReference type="GO" id="GO:0006310">
    <property type="term" value="P:DNA recombination"/>
    <property type="evidence" value="ECO:0007669"/>
    <property type="project" value="UniProtKB-KW"/>
</dbReference>
<comment type="subcellular location">
    <subcellularLocation>
        <location evidence="1">Cytoplasm</location>
    </subcellularLocation>
</comment>
<keyword evidence="8" id="KW-0131">Cell cycle</keyword>
<dbReference type="PANTHER" id="PTHR30349">
    <property type="entry name" value="PHAGE INTEGRASE-RELATED"/>
    <property type="match status" value="1"/>
</dbReference>
<gene>
    <name evidence="13" type="ORF">DAMNIGENAA_27540</name>
</gene>
<feature type="domain" description="Tyr recombinase" evidence="11">
    <location>
        <begin position="135"/>
        <end position="317"/>
    </location>
</feature>
<dbReference type="RefSeq" id="WP_020046762.1">
    <property type="nucleotide sequence ID" value="NZ_BSDR01000001.1"/>
</dbReference>
<proteinExistence type="predicted"/>
<dbReference type="GO" id="GO:0005737">
    <property type="term" value="C:cytoplasm"/>
    <property type="evidence" value="ECO:0007669"/>
    <property type="project" value="UniProtKB-SubCell"/>
</dbReference>
<evidence type="ECO:0000256" key="6">
    <source>
        <dbReference type="ARBA" id="ARBA00023125"/>
    </source>
</evidence>
<keyword evidence="7" id="KW-0233">DNA recombination</keyword>
<dbReference type="Gene3D" id="1.10.443.10">
    <property type="entry name" value="Intergrase catalytic core"/>
    <property type="match status" value="1"/>
</dbReference>
<keyword evidence="2" id="KW-0963">Cytoplasm</keyword>
<dbReference type="PANTHER" id="PTHR30349:SF77">
    <property type="entry name" value="TYROSINE RECOMBINASE XERC"/>
    <property type="match status" value="1"/>
</dbReference>
<feature type="domain" description="Core-binding (CB)" evidence="12">
    <location>
        <begin position="22"/>
        <end position="114"/>
    </location>
</feature>
<evidence type="ECO:0000259" key="12">
    <source>
        <dbReference type="PROSITE" id="PS51900"/>
    </source>
</evidence>
<accession>A0A9W6FUU9</accession>
<keyword evidence="14" id="KW-1185">Reference proteome</keyword>